<dbReference type="EMBL" id="JACCAC010000001">
    <property type="protein sequence ID" value="NYG56745.1"/>
    <property type="molecule type" value="Genomic_DNA"/>
</dbReference>
<dbReference type="PANTHER" id="PTHR34472:SF1">
    <property type="entry name" value="SULFUR CARRIER PROTEIN THIS"/>
    <property type="match status" value="1"/>
</dbReference>
<dbReference type="InterPro" id="IPR016155">
    <property type="entry name" value="Mopterin_synth/thiamin_S_b"/>
</dbReference>
<name>A0A7Y9UVE3_9ACTN</name>
<accession>A0A7Y9UVE3</accession>
<dbReference type="SUPFAM" id="SSF54285">
    <property type="entry name" value="MoaD/ThiS"/>
    <property type="match status" value="1"/>
</dbReference>
<reference evidence="1 2" key="1">
    <citation type="submission" date="2020-07" db="EMBL/GenBank/DDBJ databases">
        <title>Sequencing the genomes of 1000 actinobacteria strains.</title>
        <authorList>
            <person name="Klenk H.-P."/>
        </authorList>
    </citation>
    <scope>NUCLEOTIDE SEQUENCE [LARGE SCALE GENOMIC DNA]</scope>
    <source>
        <strain evidence="1 2">DSM 24552</strain>
    </source>
</reference>
<dbReference type="Proteomes" id="UP000544110">
    <property type="component" value="Unassembled WGS sequence"/>
</dbReference>
<dbReference type="Pfam" id="PF02597">
    <property type="entry name" value="ThiS"/>
    <property type="match status" value="1"/>
</dbReference>
<dbReference type="Gene3D" id="3.10.20.30">
    <property type="match status" value="1"/>
</dbReference>
<protein>
    <submittedName>
        <fullName evidence="1">Sulfur carrier protein</fullName>
    </submittedName>
</protein>
<gene>
    <name evidence="1" type="ORF">BJ989_003049</name>
</gene>
<evidence type="ECO:0000313" key="1">
    <source>
        <dbReference type="EMBL" id="NYG56745.1"/>
    </source>
</evidence>
<sequence>MKITLNGEPTELAGPTTLAALLDERIDAPREGTAVAVDGAVVPRVEHPDRVLQEGAAVEVVTAVQGG</sequence>
<organism evidence="1 2">
    <name type="scientific">Nocardioides perillae</name>
    <dbReference type="NCBI Taxonomy" id="1119534"/>
    <lineage>
        <taxon>Bacteria</taxon>
        <taxon>Bacillati</taxon>
        <taxon>Actinomycetota</taxon>
        <taxon>Actinomycetes</taxon>
        <taxon>Propionibacteriales</taxon>
        <taxon>Nocardioidaceae</taxon>
        <taxon>Nocardioides</taxon>
    </lineage>
</organism>
<dbReference type="CDD" id="cd00565">
    <property type="entry name" value="Ubl_ThiS"/>
    <property type="match status" value="1"/>
</dbReference>
<dbReference type="AlphaFoldDB" id="A0A7Y9UVE3"/>
<evidence type="ECO:0000313" key="2">
    <source>
        <dbReference type="Proteomes" id="UP000544110"/>
    </source>
</evidence>
<dbReference type="InterPro" id="IPR010035">
    <property type="entry name" value="Thi_S"/>
</dbReference>
<dbReference type="InterPro" id="IPR012675">
    <property type="entry name" value="Beta-grasp_dom_sf"/>
</dbReference>
<dbReference type="NCBIfam" id="TIGR01683">
    <property type="entry name" value="thiS"/>
    <property type="match status" value="1"/>
</dbReference>
<dbReference type="RefSeq" id="WP_179518949.1">
    <property type="nucleotide sequence ID" value="NZ_JACCAC010000001.1"/>
</dbReference>
<keyword evidence="2" id="KW-1185">Reference proteome</keyword>
<dbReference type="InterPro" id="IPR003749">
    <property type="entry name" value="ThiS/MoaD-like"/>
</dbReference>
<proteinExistence type="predicted"/>
<dbReference type="PANTHER" id="PTHR34472">
    <property type="entry name" value="SULFUR CARRIER PROTEIN THIS"/>
    <property type="match status" value="1"/>
</dbReference>
<comment type="caution">
    <text evidence="1">The sequence shown here is derived from an EMBL/GenBank/DDBJ whole genome shotgun (WGS) entry which is preliminary data.</text>
</comment>